<gene>
    <name evidence="1" type="ORF">ACFPMF_07435</name>
</gene>
<dbReference type="EMBL" id="JBHSMA010000002">
    <property type="protein sequence ID" value="MFC5409132.1"/>
    <property type="molecule type" value="Genomic_DNA"/>
</dbReference>
<comment type="caution">
    <text evidence="1">The sequence shown here is derived from an EMBL/GenBank/DDBJ whole genome shotgun (WGS) entry which is preliminary data.</text>
</comment>
<evidence type="ECO:0000313" key="1">
    <source>
        <dbReference type="EMBL" id="MFC5409132.1"/>
    </source>
</evidence>
<name>A0ABW0ICT2_9BACT</name>
<evidence type="ECO:0000313" key="2">
    <source>
        <dbReference type="Proteomes" id="UP001596106"/>
    </source>
</evidence>
<dbReference type="RefSeq" id="WP_379842771.1">
    <property type="nucleotide sequence ID" value="NZ_JBHSMA010000002.1"/>
</dbReference>
<organism evidence="1 2">
    <name type="scientific">Larkinella bovis</name>
    <dbReference type="NCBI Taxonomy" id="683041"/>
    <lineage>
        <taxon>Bacteria</taxon>
        <taxon>Pseudomonadati</taxon>
        <taxon>Bacteroidota</taxon>
        <taxon>Cytophagia</taxon>
        <taxon>Cytophagales</taxon>
        <taxon>Spirosomataceae</taxon>
        <taxon>Larkinella</taxon>
    </lineage>
</organism>
<protein>
    <submittedName>
        <fullName evidence="1">Uncharacterized protein</fullName>
    </submittedName>
</protein>
<sequence>MSREQSYIPVASGASAPQQSSRTVSQFLSCCPEVGSLSLLPRFRVEYVYPENYIPISVETPGDALRLFLAMQDQEEYRCLDKVFALLLKGSQILALQPLDITAAALCKYLRISRIARLAYFADADNVILFSTHSGSKAENIEHGELDYLRSLPEEFEPFDVALTDIVRIGENGDFSLFAAGYPEYAGLTPPDYYTWQRKYNL</sequence>
<proteinExistence type="predicted"/>
<accession>A0ABW0ICT2</accession>
<keyword evidence="2" id="KW-1185">Reference proteome</keyword>
<dbReference type="Proteomes" id="UP001596106">
    <property type="component" value="Unassembled WGS sequence"/>
</dbReference>
<reference evidence="2" key="1">
    <citation type="journal article" date="2019" name="Int. J. Syst. Evol. Microbiol.">
        <title>The Global Catalogue of Microorganisms (GCM) 10K type strain sequencing project: providing services to taxonomists for standard genome sequencing and annotation.</title>
        <authorList>
            <consortium name="The Broad Institute Genomics Platform"/>
            <consortium name="The Broad Institute Genome Sequencing Center for Infectious Disease"/>
            <person name="Wu L."/>
            <person name="Ma J."/>
        </authorList>
    </citation>
    <scope>NUCLEOTIDE SEQUENCE [LARGE SCALE GENOMIC DNA]</scope>
    <source>
        <strain evidence="2">CCUG 55250</strain>
    </source>
</reference>